<dbReference type="InterPro" id="IPR029061">
    <property type="entry name" value="THDP-binding"/>
</dbReference>
<dbReference type="PROSITE" id="PS50222">
    <property type="entry name" value="EF_HAND_2"/>
    <property type="match status" value="1"/>
</dbReference>
<feature type="non-terminal residue" evidence="5">
    <location>
        <position position="1"/>
    </location>
</feature>
<dbReference type="EMBL" id="CDMZ01001520">
    <property type="protein sequence ID" value="CEM33794.1"/>
    <property type="molecule type" value="Genomic_DNA"/>
</dbReference>
<comment type="cofactor">
    <cofactor evidence="1">
        <name>thiamine diphosphate</name>
        <dbReference type="ChEBI" id="CHEBI:58937"/>
    </cofactor>
</comment>
<evidence type="ECO:0000256" key="3">
    <source>
        <dbReference type="ARBA" id="ARBA00023052"/>
    </source>
</evidence>
<protein>
    <recommendedName>
        <fullName evidence="4">EF-hand domain-containing protein</fullName>
    </recommendedName>
</protein>
<dbReference type="Gene3D" id="3.40.50.970">
    <property type="match status" value="1"/>
</dbReference>
<evidence type="ECO:0000259" key="4">
    <source>
        <dbReference type="PROSITE" id="PS50222"/>
    </source>
</evidence>
<dbReference type="PANTHER" id="PTHR18968">
    <property type="entry name" value="THIAMINE PYROPHOSPHATE ENZYMES"/>
    <property type="match status" value="1"/>
</dbReference>
<dbReference type="GO" id="GO:0030976">
    <property type="term" value="F:thiamine pyrophosphate binding"/>
    <property type="evidence" value="ECO:0007669"/>
    <property type="project" value="InterPro"/>
</dbReference>
<dbReference type="PANTHER" id="PTHR18968:SF13">
    <property type="entry name" value="ACETOLACTATE SYNTHASE CATALYTIC SUBUNIT, MITOCHONDRIAL"/>
    <property type="match status" value="1"/>
</dbReference>
<name>A0A0G4GT10_9ALVE</name>
<dbReference type="GO" id="GO:0009099">
    <property type="term" value="P:L-valine biosynthetic process"/>
    <property type="evidence" value="ECO:0007669"/>
    <property type="project" value="TreeGrafter"/>
</dbReference>
<dbReference type="GO" id="GO:0003984">
    <property type="term" value="F:acetolactate synthase activity"/>
    <property type="evidence" value="ECO:0007669"/>
    <property type="project" value="TreeGrafter"/>
</dbReference>
<proteinExistence type="inferred from homology"/>
<dbReference type="GO" id="GO:0000287">
    <property type="term" value="F:magnesium ion binding"/>
    <property type="evidence" value="ECO:0007669"/>
    <property type="project" value="InterPro"/>
</dbReference>
<dbReference type="SUPFAM" id="SSF52518">
    <property type="entry name" value="Thiamin diphosphate-binding fold (THDP-binding)"/>
    <property type="match status" value="1"/>
</dbReference>
<dbReference type="GO" id="GO:0005739">
    <property type="term" value="C:mitochondrion"/>
    <property type="evidence" value="ECO:0007669"/>
    <property type="project" value="TreeGrafter"/>
</dbReference>
<feature type="domain" description="EF-hand" evidence="4">
    <location>
        <begin position="368"/>
        <end position="403"/>
    </location>
</feature>
<dbReference type="AlphaFoldDB" id="A0A0G4GT10"/>
<keyword evidence="3" id="KW-0786">Thiamine pyrophosphate</keyword>
<evidence type="ECO:0000256" key="2">
    <source>
        <dbReference type="ARBA" id="ARBA00007812"/>
    </source>
</evidence>
<comment type="similarity">
    <text evidence="2">Belongs to the TPP enzyme family.</text>
</comment>
<dbReference type="GO" id="GO:0050660">
    <property type="term" value="F:flavin adenine dinucleotide binding"/>
    <property type="evidence" value="ECO:0007669"/>
    <property type="project" value="TreeGrafter"/>
</dbReference>
<evidence type="ECO:0000256" key="1">
    <source>
        <dbReference type="ARBA" id="ARBA00001964"/>
    </source>
</evidence>
<dbReference type="PROSITE" id="PS00187">
    <property type="entry name" value="TPP_ENZYMES"/>
    <property type="match status" value="1"/>
</dbReference>
<dbReference type="GO" id="GO:0009097">
    <property type="term" value="P:isoleucine biosynthetic process"/>
    <property type="evidence" value="ECO:0007669"/>
    <property type="project" value="TreeGrafter"/>
</dbReference>
<gene>
    <name evidence="5" type="ORF">Cvel_23250</name>
</gene>
<sequence length="746" mass="80539">DASGNQARAVIMFDYFPRSPAVTLYSLQMLCLDSNLSRLVSKVRIEIEKVREKKRIPSDVVRAKEGKAAKGSSRGKIWDFFQEGRWRQAVARSSSPTGRKSFCIGSIGSNLSGMADGANGGQRKATVTQRRVACFEVDLPETAPEYIHPAEALAILSTKLREGDVVVVDIGDVTLWSALALVLRPGVRVLSSLSMGTMGYAVPGAIAAALARPDNQVFALAGDGGLQMSSNELATAVQMGCSNLRCLILRNSVLGRVYFGFEGAGGTDVGCPDLLLMAQSLHGGKGGRTQTVEEAETVISDACAHKGVYIIDAVTDPELKAEMAKMKPTVSIFEQLADILPSASALSPADLELLAAFDVSGTGHLSIEQLRVAREVLLEFDKDKDSRLTEEEKLEVLNRLRNGQLLPIASSVRPLTEPELSDLEVTRLADGDPSTPVPGSCLRYIGDIKDVLSGTPDPKLLEDEFDASRFVAGFELGTFPKSLQSLGELLVIGGYAYWRPTDQNDQDTYYVTQKGPKFRSVSFVGVERPLSGGEPDFLARFSAFDSPMQWSRILNDVYMQVKAPFFFHGIAELAVAEATAIALAPVRGESLQANPKKYYTQAELHTRNLCMAVVGLVSANTLVEDPVLRGQLETQLYSGGVGSKSDAASAQKAEKKRTAELIRKLSSGENCEGRPGAAHEEIHNRLEQASKALQTHTHAVSLKRLVGEDEDVKPPMVNGVFHLHASSLASAIFLKIHVISSAKQLP</sequence>
<dbReference type="GO" id="GO:0005509">
    <property type="term" value="F:calcium ion binding"/>
    <property type="evidence" value="ECO:0007669"/>
    <property type="project" value="InterPro"/>
</dbReference>
<dbReference type="VEuPathDB" id="CryptoDB:Cvel_23250"/>
<evidence type="ECO:0000313" key="5">
    <source>
        <dbReference type="EMBL" id="CEM33794.1"/>
    </source>
</evidence>
<reference evidence="5" key="1">
    <citation type="submission" date="2014-11" db="EMBL/GenBank/DDBJ databases">
        <authorList>
            <person name="Otto D Thomas"/>
            <person name="Naeem Raeece"/>
        </authorList>
    </citation>
    <scope>NUCLEOTIDE SEQUENCE</scope>
</reference>
<dbReference type="InterPro" id="IPR011766">
    <property type="entry name" value="TPP_enzyme_TPP-bd"/>
</dbReference>
<dbReference type="InterPro" id="IPR002048">
    <property type="entry name" value="EF_hand_dom"/>
</dbReference>
<dbReference type="Pfam" id="PF02775">
    <property type="entry name" value="TPP_enzyme_C"/>
    <property type="match status" value="1"/>
</dbReference>
<accession>A0A0G4GT10</accession>
<dbReference type="InterPro" id="IPR000399">
    <property type="entry name" value="TPP-bd_CS"/>
</dbReference>
<dbReference type="GO" id="GO:0005948">
    <property type="term" value="C:acetolactate synthase complex"/>
    <property type="evidence" value="ECO:0007669"/>
    <property type="project" value="TreeGrafter"/>
</dbReference>
<organism evidence="5">
    <name type="scientific">Chromera velia CCMP2878</name>
    <dbReference type="NCBI Taxonomy" id="1169474"/>
    <lineage>
        <taxon>Eukaryota</taxon>
        <taxon>Sar</taxon>
        <taxon>Alveolata</taxon>
        <taxon>Colpodellida</taxon>
        <taxon>Chromeraceae</taxon>
        <taxon>Chromera</taxon>
    </lineage>
</organism>
<dbReference type="InterPro" id="IPR045229">
    <property type="entry name" value="TPP_enz"/>
</dbReference>